<sequence>MSDDCDILGPLGFSIQILLGVFSFFILIYKRIVEKPKRQWKVWGLDTSKQGCSQVFAHFLNVALAIHLSGDSDECVWYLATLLLDTTIGVLFSYVILKLVELTLEHFQMANYRSGNYFLIIMPDDQVKKNEMNNKDKVPAGTNLIKPIIKIDLKAWFIQLILWILVVSISKFFLFLLQLVIGFILESISQFILSPFSDLATFKLIIVMCIIPVFMNGLQFWIQDNFLKKTEFTIQEKKYVLSEMYVDEELTNFAQLDNFVNNPVCIFIKFLTQEVKSDHCLDKLQMEMANVGVGVQQITKGYQKADFE</sequence>
<dbReference type="eggNOG" id="ENOG502S1HE">
    <property type="taxonomic scope" value="Eukaryota"/>
</dbReference>
<dbReference type="InParanoid" id="A0D733"/>
<evidence type="ECO:0000313" key="2">
    <source>
        <dbReference type="EMBL" id="CAK78850.1"/>
    </source>
</evidence>
<feature type="transmembrane region" description="Helical" evidence="1">
    <location>
        <begin position="160"/>
        <end position="184"/>
    </location>
</feature>
<dbReference type="Pfam" id="PF12400">
    <property type="entry name" value="STIMATE"/>
    <property type="match status" value="1"/>
</dbReference>
<dbReference type="OMA" id="LNCFQYF"/>
<name>A0D733_PARTE</name>
<keyword evidence="1" id="KW-0472">Membrane</keyword>
<dbReference type="RefSeq" id="XP_001446247.1">
    <property type="nucleotide sequence ID" value="XM_001446210.2"/>
</dbReference>
<dbReference type="GeneID" id="5032032"/>
<keyword evidence="1" id="KW-0812">Transmembrane</keyword>
<feature type="transmembrane region" description="Helical" evidence="1">
    <location>
        <begin position="204"/>
        <end position="222"/>
    </location>
</feature>
<dbReference type="GO" id="GO:0016020">
    <property type="term" value="C:membrane"/>
    <property type="evidence" value="ECO:0000318"/>
    <property type="project" value="GO_Central"/>
</dbReference>
<dbReference type="AlphaFoldDB" id="A0D733"/>
<dbReference type="STRING" id="5888.A0D733"/>
<keyword evidence="1" id="KW-1133">Transmembrane helix</keyword>
<dbReference type="InterPro" id="IPR022127">
    <property type="entry name" value="STIMATE/YPL162C"/>
</dbReference>
<dbReference type="PANTHER" id="PTHR31735:SF1">
    <property type="entry name" value="VACUOLAR MEMBRANE PROTEIN YPL162C"/>
    <property type="match status" value="1"/>
</dbReference>
<gene>
    <name evidence="2" type="ORF">GSPATT00001891001</name>
</gene>
<protein>
    <submittedName>
        <fullName evidence="2">Uncharacterized protein</fullName>
    </submittedName>
</protein>
<feature type="transmembrane region" description="Helical" evidence="1">
    <location>
        <begin position="12"/>
        <end position="30"/>
    </location>
</feature>
<dbReference type="OrthoDB" id="431202at2759"/>
<reference evidence="2 3" key="1">
    <citation type="journal article" date="2006" name="Nature">
        <title>Global trends of whole-genome duplications revealed by the ciliate Paramecium tetraurelia.</title>
        <authorList>
            <consortium name="Genoscope"/>
            <person name="Aury J.-M."/>
            <person name="Jaillon O."/>
            <person name="Duret L."/>
            <person name="Noel B."/>
            <person name="Jubin C."/>
            <person name="Porcel B.M."/>
            <person name="Segurens B."/>
            <person name="Daubin V."/>
            <person name="Anthouard V."/>
            <person name="Aiach N."/>
            <person name="Arnaiz O."/>
            <person name="Billaut A."/>
            <person name="Beisson J."/>
            <person name="Blanc I."/>
            <person name="Bouhouche K."/>
            <person name="Camara F."/>
            <person name="Duharcourt S."/>
            <person name="Guigo R."/>
            <person name="Gogendeau D."/>
            <person name="Katinka M."/>
            <person name="Keller A.-M."/>
            <person name="Kissmehl R."/>
            <person name="Klotz C."/>
            <person name="Koll F."/>
            <person name="Le Moue A."/>
            <person name="Lepere C."/>
            <person name="Malinsky S."/>
            <person name="Nowacki M."/>
            <person name="Nowak J.K."/>
            <person name="Plattner H."/>
            <person name="Poulain J."/>
            <person name="Ruiz F."/>
            <person name="Serrano V."/>
            <person name="Zagulski M."/>
            <person name="Dessen P."/>
            <person name="Betermier M."/>
            <person name="Weissenbach J."/>
            <person name="Scarpelli C."/>
            <person name="Schachter V."/>
            <person name="Sperling L."/>
            <person name="Meyer E."/>
            <person name="Cohen J."/>
            <person name="Wincker P."/>
        </authorList>
    </citation>
    <scope>NUCLEOTIDE SEQUENCE [LARGE SCALE GENOMIC DNA]</scope>
    <source>
        <strain evidence="2 3">Stock d4-2</strain>
    </source>
</reference>
<evidence type="ECO:0000313" key="3">
    <source>
        <dbReference type="Proteomes" id="UP000000600"/>
    </source>
</evidence>
<dbReference type="EMBL" id="CT868318">
    <property type="protein sequence ID" value="CAK78850.1"/>
    <property type="molecule type" value="Genomic_DNA"/>
</dbReference>
<dbReference type="Proteomes" id="UP000000600">
    <property type="component" value="Unassembled WGS sequence"/>
</dbReference>
<evidence type="ECO:0000256" key="1">
    <source>
        <dbReference type="SAM" id="Phobius"/>
    </source>
</evidence>
<dbReference type="HOGENOM" id="CLU_040321_2_0_1"/>
<proteinExistence type="predicted"/>
<keyword evidence="3" id="KW-1185">Reference proteome</keyword>
<dbReference type="KEGG" id="ptm:GSPATT00001891001"/>
<dbReference type="PANTHER" id="PTHR31735">
    <property type="entry name" value="VACUOLAR MEMBRANE PROTEIN YPL162C"/>
    <property type="match status" value="1"/>
</dbReference>
<feature type="transmembrane region" description="Helical" evidence="1">
    <location>
        <begin position="76"/>
        <end position="97"/>
    </location>
</feature>
<organism evidence="2 3">
    <name type="scientific">Paramecium tetraurelia</name>
    <dbReference type="NCBI Taxonomy" id="5888"/>
    <lineage>
        <taxon>Eukaryota</taxon>
        <taxon>Sar</taxon>
        <taxon>Alveolata</taxon>
        <taxon>Ciliophora</taxon>
        <taxon>Intramacronucleata</taxon>
        <taxon>Oligohymenophorea</taxon>
        <taxon>Peniculida</taxon>
        <taxon>Parameciidae</taxon>
        <taxon>Paramecium</taxon>
    </lineage>
</organism>
<accession>A0D733</accession>